<dbReference type="InterPro" id="IPR010987">
    <property type="entry name" value="Glutathione-S-Trfase_C-like"/>
</dbReference>
<dbReference type="SUPFAM" id="SSF52833">
    <property type="entry name" value="Thioredoxin-like"/>
    <property type="match status" value="1"/>
</dbReference>
<evidence type="ECO:0000256" key="4">
    <source>
        <dbReference type="ARBA" id="ARBA00047960"/>
    </source>
</evidence>
<dbReference type="PANTHER" id="PTHR43900:SF3">
    <property type="entry name" value="GLUTATHIONE S-TRANSFERASE RHO"/>
    <property type="match status" value="1"/>
</dbReference>
<dbReference type="InterPro" id="IPR004045">
    <property type="entry name" value="Glutathione_S-Trfase_N"/>
</dbReference>
<dbReference type="EMBL" id="ML976977">
    <property type="protein sequence ID" value="KAF1963452.1"/>
    <property type="molecule type" value="Genomic_DNA"/>
</dbReference>
<name>A0A6A5UI43_9PLEO</name>
<evidence type="ECO:0000313" key="8">
    <source>
        <dbReference type="EMBL" id="KAF1963452.1"/>
    </source>
</evidence>
<organism evidence="8 9">
    <name type="scientific">Byssothecium circinans</name>
    <dbReference type="NCBI Taxonomy" id="147558"/>
    <lineage>
        <taxon>Eukaryota</taxon>
        <taxon>Fungi</taxon>
        <taxon>Dikarya</taxon>
        <taxon>Ascomycota</taxon>
        <taxon>Pezizomycotina</taxon>
        <taxon>Dothideomycetes</taxon>
        <taxon>Pleosporomycetidae</taxon>
        <taxon>Pleosporales</taxon>
        <taxon>Massarineae</taxon>
        <taxon>Massarinaceae</taxon>
        <taxon>Byssothecium</taxon>
    </lineage>
</organism>
<dbReference type="SFLD" id="SFLDS00019">
    <property type="entry name" value="Glutathione_Transferase_(cytos"/>
    <property type="match status" value="1"/>
</dbReference>
<evidence type="ECO:0000256" key="2">
    <source>
        <dbReference type="ARBA" id="ARBA00012452"/>
    </source>
</evidence>
<reference evidence="8" key="1">
    <citation type="journal article" date="2020" name="Stud. Mycol.">
        <title>101 Dothideomycetes genomes: a test case for predicting lifestyles and emergence of pathogens.</title>
        <authorList>
            <person name="Haridas S."/>
            <person name="Albert R."/>
            <person name="Binder M."/>
            <person name="Bloem J."/>
            <person name="Labutti K."/>
            <person name="Salamov A."/>
            <person name="Andreopoulos B."/>
            <person name="Baker S."/>
            <person name="Barry K."/>
            <person name="Bills G."/>
            <person name="Bluhm B."/>
            <person name="Cannon C."/>
            <person name="Castanera R."/>
            <person name="Culley D."/>
            <person name="Daum C."/>
            <person name="Ezra D."/>
            <person name="Gonzalez J."/>
            <person name="Henrissat B."/>
            <person name="Kuo A."/>
            <person name="Liang C."/>
            <person name="Lipzen A."/>
            <person name="Lutzoni F."/>
            <person name="Magnuson J."/>
            <person name="Mondo S."/>
            <person name="Nolan M."/>
            <person name="Ohm R."/>
            <person name="Pangilinan J."/>
            <person name="Park H.-J."/>
            <person name="Ramirez L."/>
            <person name="Alfaro M."/>
            <person name="Sun H."/>
            <person name="Tritt A."/>
            <person name="Yoshinaga Y."/>
            <person name="Zwiers L.-H."/>
            <person name="Turgeon B."/>
            <person name="Goodwin S."/>
            <person name="Spatafora J."/>
            <person name="Crous P."/>
            <person name="Grigoriev I."/>
        </authorList>
    </citation>
    <scope>NUCLEOTIDE SEQUENCE</scope>
    <source>
        <strain evidence="8">CBS 675.92</strain>
    </source>
</reference>
<dbReference type="FunFam" id="1.20.1050.10:FF:000004">
    <property type="entry name" value="Glutathione S-transferase F2"/>
    <property type="match status" value="1"/>
</dbReference>
<keyword evidence="9" id="KW-1185">Reference proteome</keyword>
<accession>A0A6A5UI43</accession>
<dbReference type="GO" id="GO:0043295">
    <property type="term" value="F:glutathione binding"/>
    <property type="evidence" value="ECO:0007669"/>
    <property type="project" value="TreeGrafter"/>
</dbReference>
<dbReference type="EC" id="2.5.1.18" evidence="2"/>
<dbReference type="PROSITE" id="PS50405">
    <property type="entry name" value="GST_CTER"/>
    <property type="match status" value="1"/>
</dbReference>
<dbReference type="GO" id="GO:0004364">
    <property type="term" value="F:glutathione transferase activity"/>
    <property type="evidence" value="ECO:0007669"/>
    <property type="project" value="UniProtKB-EC"/>
</dbReference>
<protein>
    <recommendedName>
        <fullName evidence="2">glutathione transferase</fullName>
        <ecNumber evidence="2">2.5.1.18</ecNumber>
    </recommendedName>
</protein>
<feature type="domain" description="GST C-terminal" evidence="7">
    <location>
        <begin position="87"/>
        <end position="214"/>
    </location>
</feature>
<dbReference type="Proteomes" id="UP000800035">
    <property type="component" value="Unassembled WGS sequence"/>
</dbReference>
<evidence type="ECO:0000313" key="9">
    <source>
        <dbReference type="Proteomes" id="UP000800035"/>
    </source>
</evidence>
<dbReference type="AlphaFoldDB" id="A0A6A5UI43"/>
<evidence type="ECO:0000259" key="6">
    <source>
        <dbReference type="PROSITE" id="PS50404"/>
    </source>
</evidence>
<evidence type="ECO:0000259" key="7">
    <source>
        <dbReference type="PROSITE" id="PS50405"/>
    </source>
</evidence>
<feature type="domain" description="GST N-terminal" evidence="6">
    <location>
        <begin position="1"/>
        <end position="80"/>
    </location>
</feature>
<dbReference type="SUPFAM" id="SSF47616">
    <property type="entry name" value="GST C-terminal domain-like"/>
    <property type="match status" value="1"/>
</dbReference>
<dbReference type="InterPro" id="IPR036249">
    <property type="entry name" value="Thioredoxin-like_sf"/>
</dbReference>
<dbReference type="Gene3D" id="3.40.30.10">
    <property type="entry name" value="Glutaredoxin"/>
    <property type="match status" value="1"/>
</dbReference>
<dbReference type="GO" id="GO:0009636">
    <property type="term" value="P:response to toxic substance"/>
    <property type="evidence" value="ECO:0007669"/>
    <property type="project" value="UniProtKB-ARBA"/>
</dbReference>
<evidence type="ECO:0000256" key="3">
    <source>
        <dbReference type="ARBA" id="ARBA00022679"/>
    </source>
</evidence>
<dbReference type="PANTHER" id="PTHR43900">
    <property type="entry name" value="GLUTATHIONE S-TRANSFERASE RHO"/>
    <property type="match status" value="1"/>
</dbReference>
<sequence>MVLKAYGSAMSTSRVLTTILEKELPYEFIKVDIAKGEQYKEDYKKLQPFSKVPVLDDDGFIMYESRAICKYLDRKYSSGKKLTPESDSAAYGHFEQACSMEQCYFAAAAETIGTELYIKPMKGLGEPDMARVAQAEADFDKVLGVYEEILAKQKYLAGDEFTLADLFHLPNGAALKARKWNEIFLKSPNVDRWFKGLQAKESWMKASAQAGTIS</sequence>
<comment type="function">
    <text evidence="5">May be involved in the conjugation of reduced glutathione to a wide number of exogenous and endogenous hydrophobic electrophiles and have a detoxification role against certain herbicides.</text>
</comment>
<evidence type="ECO:0000256" key="1">
    <source>
        <dbReference type="ARBA" id="ARBA00010128"/>
    </source>
</evidence>
<dbReference type="Pfam" id="PF02798">
    <property type="entry name" value="GST_N"/>
    <property type="match status" value="1"/>
</dbReference>
<dbReference type="InterPro" id="IPR040079">
    <property type="entry name" value="Glutathione_S-Trfase"/>
</dbReference>
<proteinExistence type="inferred from homology"/>
<dbReference type="FunFam" id="3.40.30.10:FF:000039">
    <property type="entry name" value="Glutathione S-transferase domain"/>
    <property type="match status" value="1"/>
</dbReference>
<keyword evidence="3 8" id="KW-0808">Transferase</keyword>
<comment type="similarity">
    <text evidence="1">Belongs to the GST superfamily. Phi family.</text>
</comment>
<comment type="catalytic activity">
    <reaction evidence="4">
        <text>RX + glutathione = an S-substituted glutathione + a halide anion + H(+)</text>
        <dbReference type="Rhea" id="RHEA:16437"/>
        <dbReference type="ChEBI" id="CHEBI:15378"/>
        <dbReference type="ChEBI" id="CHEBI:16042"/>
        <dbReference type="ChEBI" id="CHEBI:17792"/>
        <dbReference type="ChEBI" id="CHEBI:57925"/>
        <dbReference type="ChEBI" id="CHEBI:90779"/>
        <dbReference type="EC" id="2.5.1.18"/>
    </reaction>
</comment>
<gene>
    <name evidence="8" type="ORF">CC80DRAFT_486836</name>
</gene>
<dbReference type="OrthoDB" id="249703at2759"/>
<evidence type="ECO:0000256" key="5">
    <source>
        <dbReference type="ARBA" id="ARBA00053259"/>
    </source>
</evidence>
<dbReference type="InterPro" id="IPR036282">
    <property type="entry name" value="Glutathione-S-Trfase_C_sf"/>
</dbReference>
<dbReference type="InterPro" id="IPR004046">
    <property type="entry name" value="GST_C"/>
</dbReference>
<dbReference type="Pfam" id="PF00043">
    <property type="entry name" value="GST_C"/>
    <property type="match status" value="1"/>
</dbReference>
<dbReference type="SFLD" id="SFLDG00358">
    <property type="entry name" value="Main_(cytGST)"/>
    <property type="match status" value="1"/>
</dbReference>
<dbReference type="GO" id="GO:0006749">
    <property type="term" value="P:glutathione metabolic process"/>
    <property type="evidence" value="ECO:0007669"/>
    <property type="project" value="TreeGrafter"/>
</dbReference>
<dbReference type="GO" id="GO:0005737">
    <property type="term" value="C:cytoplasm"/>
    <property type="evidence" value="ECO:0007669"/>
    <property type="project" value="TreeGrafter"/>
</dbReference>
<dbReference type="Gene3D" id="1.20.1050.10">
    <property type="match status" value="1"/>
</dbReference>
<dbReference type="PROSITE" id="PS50404">
    <property type="entry name" value="GST_NTER"/>
    <property type="match status" value="1"/>
</dbReference>